<feature type="region of interest" description="Disordered" evidence="1">
    <location>
        <begin position="25"/>
        <end position="79"/>
    </location>
</feature>
<evidence type="ECO:0000259" key="3">
    <source>
        <dbReference type="Pfam" id="PF22813"/>
    </source>
</evidence>
<feature type="compositionally biased region" description="Polar residues" evidence="1">
    <location>
        <begin position="31"/>
        <end position="41"/>
    </location>
</feature>
<keyword evidence="2" id="KW-1133">Transmembrane helix</keyword>
<protein>
    <submittedName>
        <fullName evidence="6">Membrane protein</fullName>
    </submittedName>
</protein>
<evidence type="ECO:0000256" key="1">
    <source>
        <dbReference type="SAM" id="MobiDB-lite"/>
    </source>
</evidence>
<feature type="domain" description="TcaA 4th" evidence="4">
    <location>
        <begin position="298"/>
        <end position="356"/>
    </location>
</feature>
<accession>A0A0U9H4Y4</accession>
<name>A0A0U9H4Y4_9BACI</name>
<comment type="caution">
    <text evidence="6">The sequence shown here is derived from an EMBL/GenBank/DDBJ whole genome shotgun (WGS) entry which is preliminary data.</text>
</comment>
<dbReference type="AlphaFoldDB" id="A0A0U9H4Y4"/>
<dbReference type="Pfam" id="PF25155">
    <property type="entry name" value="NTF2_YvbJ"/>
    <property type="match status" value="1"/>
</dbReference>
<dbReference type="PANTHER" id="PTHR40038:SF1">
    <property type="entry name" value="MEMBRANE-ASSOCIATED PROTEIN TCAA"/>
    <property type="match status" value="1"/>
</dbReference>
<dbReference type="Proteomes" id="UP000052946">
    <property type="component" value="Unassembled WGS sequence"/>
</dbReference>
<evidence type="ECO:0000259" key="4">
    <source>
        <dbReference type="Pfam" id="PF22820"/>
    </source>
</evidence>
<dbReference type="OrthoDB" id="1895190at2"/>
<feature type="compositionally biased region" description="Polar residues" evidence="1">
    <location>
        <begin position="63"/>
        <end position="75"/>
    </location>
</feature>
<feature type="domain" description="TcaA second" evidence="3">
    <location>
        <begin position="111"/>
        <end position="204"/>
    </location>
</feature>
<keyword evidence="2" id="KW-0472">Membrane</keyword>
<organism evidence="6 7">
    <name type="scientific">Oceanobacillus picturae</name>
    <dbReference type="NCBI Taxonomy" id="171693"/>
    <lineage>
        <taxon>Bacteria</taxon>
        <taxon>Bacillati</taxon>
        <taxon>Bacillota</taxon>
        <taxon>Bacilli</taxon>
        <taxon>Bacillales</taxon>
        <taxon>Bacillaceae</taxon>
        <taxon>Oceanobacillus</taxon>
    </lineage>
</organism>
<dbReference type="InterPro" id="IPR056902">
    <property type="entry name" value="NTF2_YvbJ"/>
</dbReference>
<evidence type="ECO:0000256" key="2">
    <source>
        <dbReference type="SAM" id="Phobius"/>
    </source>
</evidence>
<dbReference type="PANTHER" id="PTHR40038">
    <property type="entry name" value="MEMBRANE-ASSOCIATED PROTEIN TCAA"/>
    <property type="match status" value="1"/>
</dbReference>
<dbReference type="InterPro" id="IPR054529">
    <property type="entry name" value="TcaA_2nd"/>
</dbReference>
<dbReference type="EMBL" id="BBXV01000019">
    <property type="protein sequence ID" value="GAQ17694.1"/>
    <property type="molecule type" value="Genomic_DNA"/>
</dbReference>
<proteinExistence type="predicted"/>
<dbReference type="Pfam" id="PF22813">
    <property type="entry name" value="TcaA_2nd"/>
    <property type="match status" value="1"/>
</dbReference>
<gene>
    <name evidence="6" type="ORF">OPHB3_1619</name>
</gene>
<feature type="transmembrane region" description="Helical" evidence="2">
    <location>
        <begin position="86"/>
        <end position="105"/>
    </location>
</feature>
<reference evidence="7" key="1">
    <citation type="submission" date="2015-07" db="EMBL/GenBank/DDBJ databases">
        <title>Draft Genome Sequence of Oceanobacillus picturae Heshi-B3 that Was Isolated from Fermented Rice Bran with Aging Salted Mackerel, Which Was Named Heshiko as Traditional Fermented Seafood in Japan.</title>
        <authorList>
            <person name="Akuzawa S."/>
            <person name="Nakagawa J."/>
            <person name="Kanekatsu T."/>
            <person name="Kanesaki Y."/>
            <person name="Suzuki T."/>
        </authorList>
    </citation>
    <scope>NUCLEOTIDE SEQUENCE [LARGE SCALE GENOMIC DNA]</scope>
    <source>
        <strain evidence="7">Heshi-B3</strain>
    </source>
</reference>
<keyword evidence="2" id="KW-0812">Transmembrane</keyword>
<sequence>MAYCINCGGEIAPDARFCKHCGKALEHGGQPNENTGNTYQRQNEEQEQNVTPSLEVEQHNDPQVEQASNETNGNQNRKKMNKKSKIILFSTAALIILLIGVYAVGNTMTSPKHVLDEFQSAIEEEDAGKLASLLTTDDDELEITEESVKGMIALYNAKQNEFKVVLNHLEYQADGEVDQLGTYALDFQKDGKKFLLFDDYEITVNPVYFEVATNYKDTKIIVGDEVVATADKDNAQLEIGPFLPGEHTIRATLYAGFFNLEREETTVGDPNFPAYVDLYLDGDMVTFDLGMKGYDELSSINLFVNGVDTGVDIAKQDQVGPLLIDGSMNVSFEAELPWGTVRTNDQPLTERYMEFNLGDSDEFKQQIQDILVTYNEEFGEVYSTANPDALTTAIPDLKDRIVEEAAYNLENDIMYDGAFHGMDFYQDSFTLEKSYEGFWELTVDTITYYEEAIYEKGTDAELEQVEDETRYVLAYDQQQETWAVRGIDYAGSMEEDRMERVTVEEPVFHTSDKGKEKE</sequence>
<feature type="domain" description="YvbJ-like NTF2-like" evidence="5">
    <location>
        <begin position="367"/>
        <end position="487"/>
    </location>
</feature>
<feature type="region of interest" description="Disordered" evidence="1">
    <location>
        <begin position="496"/>
        <end position="518"/>
    </location>
</feature>
<dbReference type="Pfam" id="PF22820">
    <property type="entry name" value="TcaA_3rd_4th"/>
    <property type="match status" value="1"/>
</dbReference>
<evidence type="ECO:0000259" key="5">
    <source>
        <dbReference type="Pfam" id="PF25155"/>
    </source>
</evidence>
<dbReference type="GO" id="GO:0005886">
    <property type="term" value="C:plasma membrane"/>
    <property type="evidence" value="ECO:0007669"/>
    <property type="project" value="UniProtKB-SubCell"/>
</dbReference>
<reference evidence="6 7" key="2">
    <citation type="journal article" date="2016" name="Genome Announc.">
        <title>Draft Genome Sequence of Oceanobacillus picturae Heshi-B3, Isolated from Fermented Rice Bran in a Traditional Japanese Seafood Dish.</title>
        <authorList>
            <person name="Akuzawa S."/>
            <person name="Nagaoka J."/>
            <person name="Kanekatsu M."/>
            <person name="Kanesaki Y."/>
            <person name="Suzuki T."/>
        </authorList>
    </citation>
    <scope>NUCLEOTIDE SEQUENCE [LARGE SCALE GENOMIC DNA]</scope>
    <source>
        <strain evidence="6 7">Heshi-B3</strain>
    </source>
</reference>
<dbReference type="InterPro" id="IPR054530">
    <property type="entry name" value="TcaA_4th"/>
</dbReference>
<evidence type="ECO:0000313" key="7">
    <source>
        <dbReference type="Proteomes" id="UP000052946"/>
    </source>
</evidence>
<dbReference type="RefSeq" id="WP_058949975.1">
    <property type="nucleotide sequence ID" value="NZ_BBXV01000019.1"/>
</dbReference>
<evidence type="ECO:0000313" key="6">
    <source>
        <dbReference type="EMBL" id="GAQ17694.1"/>
    </source>
</evidence>